<dbReference type="GO" id="GO:0031515">
    <property type="term" value="C:tRNA (m1A) methyltransferase complex"/>
    <property type="evidence" value="ECO:0007669"/>
    <property type="project" value="UniProtKB-UniRule"/>
</dbReference>
<evidence type="ECO:0000256" key="3">
    <source>
        <dbReference type="ARBA" id="ARBA00022603"/>
    </source>
</evidence>
<feature type="binding site" evidence="9">
    <location>
        <position position="167"/>
    </location>
    <ligand>
        <name>S-adenosyl-L-methionine</name>
        <dbReference type="ChEBI" id="CHEBI:59789"/>
    </ligand>
</feature>
<feature type="domain" description="tRNA (adenine(58)-N(1))-methyltransferase catalytic subunit TRM61 C-terminal" evidence="11">
    <location>
        <begin position="97"/>
        <end position="391"/>
    </location>
</feature>
<feature type="binding site" evidence="9">
    <location>
        <position position="216"/>
    </location>
    <ligand>
        <name>S-adenosyl-L-methionine</name>
        <dbReference type="ChEBI" id="CHEBI:59789"/>
    </ligand>
</feature>
<comment type="subcellular location">
    <subcellularLocation>
        <location evidence="1">Nucleus</location>
    </subcellularLocation>
</comment>
<gene>
    <name evidence="12" type="ORF">FVE85_8441</name>
</gene>
<comment type="caution">
    <text evidence="12">The sequence shown here is derived from an EMBL/GenBank/DDBJ whole genome shotgun (WGS) entry which is preliminary data.</text>
</comment>
<keyword evidence="7" id="KW-0539">Nucleus</keyword>
<evidence type="ECO:0000256" key="10">
    <source>
        <dbReference type="SAM" id="MobiDB-lite"/>
    </source>
</evidence>
<proteinExistence type="inferred from homology"/>
<dbReference type="Gene3D" id="3.40.50.150">
    <property type="entry name" value="Vaccinia Virus protein VP39"/>
    <property type="match status" value="1"/>
</dbReference>
<keyword evidence="13" id="KW-1185">Reference proteome</keyword>
<keyword evidence="6 8" id="KW-0819">tRNA processing</keyword>
<dbReference type="CDD" id="cd02440">
    <property type="entry name" value="AdoMet_MTases"/>
    <property type="match status" value="1"/>
</dbReference>
<dbReference type="SUPFAM" id="SSF53335">
    <property type="entry name" value="S-adenosyl-L-methionine-dependent methyltransferases"/>
    <property type="match status" value="1"/>
</dbReference>
<dbReference type="EMBL" id="VRMN01000011">
    <property type="protein sequence ID" value="KAA8491959.1"/>
    <property type="molecule type" value="Genomic_DNA"/>
</dbReference>
<dbReference type="InterPro" id="IPR049470">
    <property type="entry name" value="TRM61_C"/>
</dbReference>
<evidence type="ECO:0000313" key="12">
    <source>
        <dbReference type="EMBL" id="KAA8491959.1"/>
    </source>
</evidence>
<dbReference type="GO" id="GO:0030488">
    <property type="term" value="P:tRNA methylation"/>
    <property type="evidence" value="ECO:0007669"/>
    <property type="project" value="InterPro"/>
</dbReference>
<comment type="similarity">
    <text evidence="8">Belongs to the class I-like SAM-binding methyltransferase superfamily. TRM61 family.</text>
</comment>
<evidence type="ECO:0000256" key="2">
    <source>
        <dbReference type="ARBA" id="ARBA00012796"/>
    </source>
</evidence>
<reference evidence="13" key="1">
    <citation type="journal article" date="2019" name="Nat. Commun.">
        <title>Expansion of phycobilisome linker gene families in mesophilic red algae.</title>
        <authorList>
            <person name="Lee J."/>
            <person name="Kim D."/>
            <person name="Bhattacharya D."/>
            <person name="Yoon H.S."/>
        </authorList>
    </citation>
    <scope>NUCLEOTIDE SEQUENCE [LARGE SCALE GENOMIC DNA]</scope>
    <source>
        <strain evidence="13">CCMP 1328</strain>
    </source>
</reference>
<accession>A0A5J4YKH1</accession>
<dbReference type="PROSITE" id="PS51620">
    <property type="entry name" value="SAM_TRM61"/>
    <property type="match status" value="1"/>
</dbReference>
<dbReference type="Pfam" id="PF08704">
    <property type="entry name" value="GCD14"/>
    <property type="match status" value="1"/>
</dbReference>
<evidence type="ECO:0000259" key="11">
    <source>
        <dbReference type="Pfam" id="PF08704"/>
    </source>
</evidence>
<evidence type="ECO:0000313" key="13">
    <source>
        <dbReference type="Proteomes" id="UP000324585"/>
    </source>
</evidence>
<keyword evidence="3 8" id="KW-0489">Methyltransferase</keyword>
<dbReference type="AlphaFoldDB" id="A0A5J4YKH1"/>
<dbReference type="InterPro" id="IPR029063">
    <property type="entry name" value="SAM-dependent_MTases_sf"/>
</dbReference>
<dbReference type="GO" id="GO:0005634">
    <property type="term" value="C:nucleus"/>
    <property type="evidence" value="ECO:0007669"/>
    <property type="project" value="UniProtKB-SubCell"/>
</dbReference>
<evidence type="ECO:0000256" key="4">
    <source>
        <dbReference type="ARBA" id="ARBA00022679"/>
    </source>
</evidence>
<comment type="catalytic activity">
    <reaction evidence="8">
        <text>adenosine(58) in tRNA + S-adenosyl-L-methionine = N(1)-methyladenosine(58) in tRNA + S-adenosyl-L-homocysteine + H(+)</text>
        <dbReference type="Rhea" id="RHEA:43152"/>
        <dbReference type="Rhea" id="RHEA-COMP:10365"/>
        <dbReference type="Rhea" id="RHEA-COMP:10366"/>
        <dbReference type="ChEBI" id="CHEBI:15378"/>
        <dbReference type="ChEBI" id="CHEBI:57856"/>
        <dbReference type="ChEBI" id="CHEBI:59789"/>
        <dbReference type="ChEBI" id="CHEBI:74411"/>
        <dbReference type="ChEBI" id="CHEBI:74491"/>
        <dbReference type="EC" id="2.1.1.220"/>
    </reaction>
</comment>
<sequence>MLRRLRTKIDEPEDAAVTESVLEDVSERATVGHPPVVAEGDVVIVGEKYPNISHEVVRAGHELQNRYGRFRLGSLIGKPVGRRWKSEFEKAGKGACFVNVLAPTPELWTVALQHRTQVVYSHDIALITAHLELNAGSVVLEAGTGSCSMTFALARTVAPHGTVLSFDVDEERVRSAQQEIKLLKLDHVVKVEHRNVVTRGFPESVVQHSVDAVFLDLPDPNNVIREAAHRLKPNGALACFSPCVEQVQLSLQEIRGSGLFYDVRTVTNTTRQYLTEAERFPVPDLGIDNQIRRGGTCAMAASNATTGGAGKTDHDEARAYAAISDDEHADPEMSVPAVGRKRPRGKEASRAVSNDTTDVTVALPLEYPTVPLNSRPHRDMKGHTSYLTFAYRIPYLGTEENTATVS</sequence>
<dbReference type="InterPro" id="IPR014816">
    <property type="entry name" value="tRNA_MeTrfase_Gcd14"/>
</dbReference>
<evidence type="ECO:0000256" key="9">
    <source>
        <dbReference type="PIRSR" id="PIRSR017269-1"/>
    </source>
</evidence>
<feature type="region of interest" description="Disordered" evidence="10">
    <location>
        <begin position="328"/>
        <end position="354"/>
    </location>
</feature>
<evidence type="ECO:0000256" key="6">
    <source>
        <dbReference type="ARBA" id="ARBA00022694"/>
    </source>
</evidence>
<protein>
    <recommendedName>
        <fullName evidence="2 8">tRNA (adenine(58)-N(1))-methyltransferase</fullName>
        <ecNumber evidence="2 8">2.1.1.220</ecNumber>
    </recommendedName>
</protein>
<organism evidence="12 13">
    <name type="scientific">Porphyridium purpureum</name>
    <name type="common">Red alga</name>
    <name type="synonym">Porphyridium cruentum</name>
    <dbReference type="NCBI Taxonomy" id="35688"/>
    <lineage>
        <taxon>Eukaryota</taxon>
        <taxon>Rhodophyta</taxon>
        <taxon>Bangiophyceae</taxon>
        <taxon>Porphyridiales</taxon>
        <taxon>Porphyridiaceae</taxon>
        <taxon>Porphyridium</taxon>
    </lineage>
</organism>
<dbReference type="PIRSF" id="PIRSF017269">
    <property type="entry name" value="GCD14"/>
    <property type="match status" value="1"/>
</dbReference>
<keyword evidence="5 8" id="KW-0949">S-adenosyl-L-methionine</keyword>
<dbReference type="OMA" id="RITRICC"/>
<dbReference type="PANTHER" id="PTHR12133">
    <property type="entry name" value="TRNA (ADENINE(58)-N(1))-METHYLTRANSFERASE"/>
    <property type="match status" value="1"/>
</dbReference>
<dbReference type="Proteomes" id="UP000324585">
    <property type="component" value="Unassembled WGS sequence"/>
</dbReference>
<dbReference type="OrthoDB" id="1925287at2759"/>
<evidence type="ECO:0000256" key="8">
    <source>
        <dbReference type="PIRNR" id="PIRNR017269"/>
    </source>
</evidence>
<dbReference type="Gene3D" id="3.10.330.20">
    <property type="match status" value="1"/>
</dbReference>
<dbReference type="GO" id="GO:0160107">
    <property type="term" value="F:tRNA (adenine(58)-N1)-methyltransferase activity"/>
    <property type="evidence" value="ECO:0007669"/>
    <property type="project" value="UniProtKB-EC"/>
</dbReference>
<name>A0A5J4YKH1_PORPP</name>
<evidence type="ECO:0000256" key="5">
    <source>
        <dbReference type="ARBA" id="ARBA00022691"/>
    </source>
</evidence>
<dbReference type="PANTHER" id="PTHR12133:SF2">
    <property type="entry name" value="TRNA (ADENINE(58)-N(1))-METHYLTRANSFERASE CATALYTIC SUBUNIT TRMT61A"/>
    <property type="match status" value="1"/>
</dbReference>
<evidence type="ECO:0000256" key="1">
    <source>
        <dbReference type="ARBA" id="ARBA00004123"/>
    </source>
</evidence>
<dbReference type="EC" id="2.1.1.220" evidence="2 8"/>
<evidence type="ECO:0000256" key="7">
    <source>
        <dbReference type="ARBA" id="ARBA00023242"/>
    </source>
</evidence>
<keyword evidence="4 8" id="KW-0808">Transferase</keyword>